<reference evidence="4" key="1">
    <citation type="submission" date="2017-08" db="EMBL/GenBank/DDBJ databases">
        <title>A dynamic microbial community with high functional redundancy inhabits the cold, oxic subseafloor aquifer.</title>
        <authorList>
            <person name="Tully B.J."/>
            <person name="Wheat C.G."/>
            <person name="Glazer B.T."/>
            <person name="Huber J.A."/>
        </authorList>
    </citation>
    <scope>NUCLEOTIDE SEQUENCE [LARGE SCALE GENOMIC DNA]</scope>
</reference>
<dbReference type="EMBL" id="NVWI01000009">
    <property type="protein sequence ID" value="PCJ40436.1"/>
    <property type="molecule type" value="Genomic_DNA"/>
</dbReference>
<evidence type="ECO:0000256" key="1">
    <source>
        <dbReference type="ARBA" id="ARBA00022679"/>
    </source>
</evidence>
<dbReference type="AlphaFoldDB" id="A0A2A5CAP7"/>
<dbReference type="InterPro" id="IPR001296">
    <property type="entry name" value="Glyco_trans_1"/>
</dbReference>
<dbReference type="GO" id="GO:0009103">
    <property type="term" value="P:lipopolysaccharide biosynthetic process"/>
    <property type="evidence" value="ECO:0007669"/>
    <property type="project" value="TreeGrafter"/>
</dbReference>
<evidence type="ECO:0000259" key="2">
    <source>
        <dbReference type="Pfam" id="PF00534"/>
    </source>
</evidence>
<dbReference type="SUPFAM" id="SSF53756">
    <property type="entry name" value="UDP-Glycosyltransferase/glycogen phosphorylase"/>
    <property type="match status" value="1"/>
</dbReference>
<dbReference type="PANTHER" id="PTHR46401">
    <property type="entry name" value="GLYCOSYLTRANSFERASE WBBK-RELATED"/>
    <property type="match status" value="1"/>
</dbReference>
<dbReference type="CDD" id="cd03801">
    <property type="entry name" value="GT4_PimA-like"/>
    <property type="match status" value="1"/>
</dbReference>
<gene>
    <name evidence="3" type="ORF">COA71_11315</name>
</gene>
<dbReference type="PANTHER" id="PTHR46401:SF2">
    <property type="entry name" value="GLYCOSYLTRANSFERASE WBBK-RELATED"/>
    <property type="match status" value="1"/>
</dbReference>
<organism evidence="3 4">
    <name type="scientific">SAR86 cluster bacterium</name>
    <dbReference type="NCBI Taxonomy" id="2030880"/>
    <lineage>
        <taxon>Bacteria</taxon>
        <taxon>Pseudomonadati</taxon>
        <taxon>Pseudomonadota</taxon>
        <taxon>Gammaproteobacteria</taxon>
        <taxon>SAR86 cluster</taxon>
    </lineage>
</organism>
<dbReference type="Proteomes" id="UP000228987">
    <property type="component" value="Unassembled WGS sequence"/>
</dbReference>
<name>A0A2A5CAP7_9GAMM</name>
<dbReference type="Pfam" id="PF00534">
    <property type="entry name" value="Glycos_transf_1"/>
    <property type="match status" value="1"/>
</dbReference>
<comment type="caution">
    <text evidence="3">The sequence shown here is derived from an EMBL/GenBank/DDBJ whole genome shotgun (WGS) entry which is preliminary data.</text>
</comment>
<dbReference type="GO" id="GO:0016757">
    <property type="term" value="F:glycosyltransferase activity"/>
    <property type="evidence" value="ECO:0007669"/>
    <property type="project" value="InterPro"/>
</dbReference>
<keyword evidence="1" id="KW-0808">Transferase</keyword>
<protein>
    <recommendedName>
        <fullName evidence="2">Glycosyl transferase family 1 domain-containing protein</fullName>
    </recommendedName>
</protein>
<proteinExistence type="predicted"/>
<dbReference type="Gene3D" id="3.40.50.2000">
    <property type="entry name" value="Glycogen Phosphorylase B"/>
    <property type="match status" value="1"/>
</dbReference>
<evidence type="ECO:0000313" key="3">
    <source>
        <dbReference type="EMBL" id="PCJ40436.1"/>
    </source>
</evidence>
<sequence length="364" mass="41275">MIMKYLFVLPGSPAPIGGFKLLYEHGRILVNAGYQVRFLHLNGGLLSEIDKTSMMLRLVRRLRFFWLNSFGKWRNYASREFGLNSEWQQELCPDDIKNTEIIIIASWQLLTELYDKFDLTQVKVIHPVMDYPGYMGPAEKIKSSWEKPISYFCISDYLYASVRSHSNGKQIKNIGCILPGDDVGSMYSERDILGVSRQGILLSFATGKYKNPDGTCELISALRGKFPKEKITVFGRPNRPKSLPSDVIYLQNISDKEVVKLYHSSKVFVFYSNFEGFGLMPLEAMRLGCVVVCTDCFGNRDYIKDEINALIVSPGDLGKTLFSVSKVLDSEHLQMNLVKGGLEQSKKFSPSNFEEVIVEAYANV</sequence>
<evidence type="ECO:0000313" key="4">
    <source>
        <dbReference type="Proteomes" id="UP000228987"/>
    </source>
</evidence>
<feature type="domain" description="Glycosyl transferase family 1" evidence="2">
    <location>
        <begin position="208"/>
        <end position="341"/>
    </location>
</feature>
<accession>A0A2A5CAP7</accession>